<name>A0A8H6WG28_MYCCL</name>
<protein>
    <recommendedName>
        <fullName evidence="3">DUF6534 domain-containing protein</fullName>
    </recommendedName>
</protein>
<dbReference type="AlphaFoldDB" id="A0A8H6WG28"/>
<keyword evidence="2" id="KW-1133">Transmembrane helix</keyword>
<feature type="transmembrane region" description="Helical" evidence="2">
    <location>
        <begin position="170"/>
        <end position="190"/>
    </location>
</feature>
<dbReference type="OrthoDB" id="3265526at2759"/>
<feature type="transmembrane region" description="Helical" evidence="2">
    <location>
        <begin position="20"/>
        <end position="45"/>
    </location>
</feature>
<proteinExistence type="predicted"/>
<gene>
    <name evidence="4" type="ORF">HMN09_00473200</name>
</gene>
<dbReference type="InterPro" id="IPR045339">
    <property type="entry name" value="DUF6534"/>
</dbReference>
<evidence type="ECO:0000313" key="5">
    <source>
        <dbReference type="Proteomes" id="UP000613580"/>
    </source>
</evidence>
<reference evidence="4" key="1">
    <citation type="submission" date="2020-05" db="EMBL/GenBank/DDBJ databases">
        <title>Mycena genomes resolve the evolution of fungal bioluminescence.</title>
        <authorList>
            <person name="Tsai I.J."/>
        </authorList>
    </citation>
    <scope>NUCLEOTIDE SEQUENCE</scope>
    <source>
        <strain evidence="4">110903Hualien_Pintung</strain>
    </source>
</reference>
<dbReference type="Proteomes" id="UP000613580">
    <property type="component" value="Unassembled WGS sequence"/>
</dbReference>
<evidence type="ECO:0000256" key="2">
    <source>
        <dbReference type="SAM" id="Phobius"/>
    </source>
</evidence>
<evidence type="ECO:0000259" key="3">
    <source>
        <dbReference type="Pfam" id="PF20152"/>
    </source>
</evidence>
<dbReference type="PANTHER" id="PTHR40465">
    <property type="entry name" value="CHROMOSOME 1, WHOLE GENOME SHOTGUN SEQUENCE"/>
    <property type="match status" value="1"/>
</dbReference>
<keyword evidence="2" id="KW-0472">Membrane</keyword>
<dbReference type="Pfam" id="PF20152">
    <property type="entry name" value="DUF6534"/>
    <property type="match status" value="1"/>
</dbReference>
<feature type="transmembrane region" description="Helical" evidence="2">
    <location>
        <begin position="129"/>
        <end position="150"/>
    </location>
</feature>
<organism evidence="4 5">
    <name type="scientific">Mycena chlorophos</name>
    <name type="common">Agaric fungus</name>
    <name type="synonym">Agaricus chlorophos</name>
    <dbReference type="NCBI Taxonomy" id="658473"/>
    <lineage>
        <taxon>Eukaryota</taxon>
        <taxon>Fungi</taxon>
        <taxon>Dikarya</taxon>
        <taxon>Basidiomycota</taxon>
        <taxon>Agaricomycotina</taxon>
        <taxon>Agaricomycetes</taxon>
        <taxon>Agaricomycetidae</taxon>
        <taxon>Agaricales</taxon>
        <taxon>Marasmiineae</taxon>
        <taxon>Mycenaceae</taxon>
        <taxon>Mycena</taxon>
    </lineage>
</organism>
<accession>A0A8H6WG28</accession>
<keyword evidence="2" id="KW-0812">Transmembrane</keyword>
<feature type="domain" description="DUF6534" evidence="3">
    <location>
        <begin position="174"/>
        <end position="259"/>
    </location>
</feature>
<comment type="caution">
    <text evidence="4">The sequence shown here is derived from an EMBL/GenBank/DDBJ whole genome shotgun (WGS) entry which is preliminary data.</text>
</comment>
<feature type="region of interest" description="Disordered" evidence="1">
    <location>
        <begin position="319"/>
        <end position="349"/>
    </location>
</feature>
<sequence>MSSNSSPPSSAGAPDVTALFGPLLLGVLLNTLLYGVMLVQAYLYFHHFKTDRMWFKWLVGYLVVVETANLVCDIGLIYEPLILRYAQPQALITSPILLRADGILTVLVSTPAQLFVAWRLHVITHSYTVSLAIGFLAIVSFGGGLSVSAIVTMHPDFQSFPTFKPEVFTWFISSAACDVLLTSALVVSLWKRKSKVAATDSYVNKIIRLTVHTGMITAAAALADMLLYAFIPNTTYNFIIDFALAKLYTNSLLSTLNARPWRQDHSGFYAPNVLFEPTSQSTCSGVLSSMSGGMHMPRSRFSVTLPGNNAHAHALHGAYSSSKDGKGTMNSSYPPWQPSAPNHRGPTPTPMNVTLTTQVESFLDMAPGSYRNPSDLDSMIPEDSEMEMQALRTPSRRRINAGHGQLGGGDGAEMV</sequence>
<dbReference type="EMBL" id="JACAZE010000005">
    <property type="protein sequence ID" value="KAF7317369.1"/>
    <property type="molecule type" value="Genomic_DNA"/>
</dbReference>
<dbReference type="PANTHER" id="PTHR40465:SF1">
    <property type="entry name" value="DUF6534 DOMAIN-CONTAINING PROTEIN"/>
    <property type="match status" value="1"/>
</dbReference>
<evidence type="ECO:0000313" key="4">
    <source>
        <dbReference type="EMBL" id="KAF7317369.1"/>
    </source>
</evidence>
<evidence type="ECO:0000256" key="1">
    <source>
        <dbReference type="SAM" id="MobiDB-lite"/>
    </source>
</evidence>
<keyword evidence="5" id="KW-1185">Reference proteome</keyword>
<feature type="transmembrane region" description="Helical" evidence="2">
    <location>
        <begin position="211"/>
        <end position="231"/>
    </location>
</feature>
<feature type="transmembrane region" description="Helical" evidence="2">
    <location>
        <begin position="98"/>
        <end position="117"/>
    </location>
</feature>
<feature type="transmembrane region" description="Helical" evidence="2">
    <location>
        <begin position="57"/>
        <end position="78"/>
    </location>
</feature>